<accession>A0A1G8FK00</accession>
<dbReference type="Proteomes" id="UP000183263">
    <property type="component" value="Unassembled WGS sequence"/>
</dbReference>
<evidence type="ECO:0000313" key="7">
    <source>
        <dbReference type="Proteomes" id="UP000183263"/>
    </source>
</evidence>
<evidence type="ECO:0000256" key="4">
    <source>
        <dbReference type="ARBA" id="ARBA00022989"/>
    </source>
</evidence>
<keyword evidence="5" id="KW-0472">Membrane</keyword>
<evidence type="ECO:0000256" key="5">
    <source>
        <dbReference type="ARBA" id="ARBA00023136"/>
    </source>
</evidence>
<organism evidence="6 7">
    <name type="scientific">Rhodococcus triatomae</name>
    <dbReference type="NCBI Taxonomy" id="300028"/>
    <lineage>
        <taxon>Bacteria</taxon>
        <taxon>Bacillati</taxon>
        <taxon>Actinomycetota</taxon>
        <taxon>Actinomycetes</taxon>
        <taxon>Mycobacteriales</taxon>
        <taxon>Nocardiaceae</taxon>
        <taxon>Rhodococcus</taxon>
    </lineage>
</organism>
<dbReference type="PANTHER" id="PTHR30213:SF1">
    <property type="entry name" value="INNER MEMBRANE PROTEIN YHJD"/>
    <property type="match status" value="1"/>
</dbReference>
<comment type="subcellular location">
    <subcellularLocation>
        <location evidence="1">Cell membrane</location>
        <topology evidence="1">Multi-pass membrane protein</topology>
    </subcellularLocation>
</comment>
<name>A0A1G8FK00_9NOCA</name>
<dbReference type="AlphaFoldDB" id="A0A1G8FK00"/>
<dbReference type="PANTHER" id="PTHR30213">
    <property type="entry name" value="INNER MEMBRANE PROTEIN YHJD"/>
    <property type="match status" value="1"/>
</dbReference>
<protein>
    <submittedName>
        <fullName evidence="6">Membrane protein</fullName>
    </submittedName>
</protein>
<keyword evidence="7" id="KW-1185">Reference proteome</keyword>
<dbReference type="OrthoDB" id="4127374at2"/>
<evidence type="ECO:0000313" key="6">
    <source>
        <dbReference type="EMBL" id="SDH82369.1"/>
    </source>
</evidence>
<reference evidence="6 7" key="1">
    <citation type="submission" date="2016-10" db="EMBL/GenBank/DDBJ databases">
        <authorList>
            <person name="de Groot N.N."/>
        </authorList>
    </citation>
    <scope>NUCLEOTIDE SEQUENCE [LARGE SCALE GENOMIC DNA]</scope>
    <source>
        <strain evidence="6 7">DSM 44892</strain>
    </source>
</reference>
<proteinExistence type="predicted"/>
<sequence>MARDETTVDEPGFLERQRAARPWFDHLMRAADRYQSQKGDYYAAGITYFSVLALVPLLMVAFAVAGFVLAGNPGWLDDIKAAVTENVPGSLGDTLNGLIDSAISSRSAVGVFGLLGAAYAGLGWMANVRDALTAMWESVREPPSGLAGTVKTKLRDAAALLGLAAALVITFGASALSSGPIARSVVDLLGLGDVTGVGTALRLLSLVLSIVATWAVLAWVIARLPREPVAFRSAIAAAAIGALVFEVFKQLGAVYLTAVTGGPAGVAFGPIIGLLVFVFMSSRVLLFCTAWAATTRSSLELAYVPPPDPAVIAPRVQVGEGLRLREGAALVGVGALSALGLSALLERNRR</sequence>
<dbReference type="EMBL" id="FNDN01000003">
    <property type="protein sequence ID" value="SDH82369.1"/>
    <property type="molecule type" value="Genomic_DNA"/>
</dbReference>
<evidence type="ECO:0000256" key="3">
    <source>
        <dbReference type="ARBA" id="ARBA00022692"/>
    </source>
</evidence>
<keyword evidence="3" id="KW-0812">Transmembrane</keyword>
<dbReference type="Pfam" id="PF03631">
    <property type="entry name" value="Virul_fac_BrkB"/>
    <property type="match status" value="1"/>
</dbReference>
<dbReference type="GO" id="GO:0005886">
    <property type="term" value="C:plasma membrane"/>
    <property type="evidence" value="ECO:0007669"/>
    <property type="project" value="UniProtKB-SubCell"/>
</dbReference>
<keyword evidence="2" id="KW-1003">Cell membrane</keyword>
<gene>
    <name evidence="6" type="ORF">SAMN05444695_103305</name>
</gene>
<keyword evidence="4" id="KW-1133">Transmembrane helix</keyword>
<dbReference type="InterPro" id="IPR017039">
    <property type="entry name" value="Virul_fac_BrkB"/>
</dbReference>
<dbReference type="RefSeq" id="WP_072736581.1">
    <property type="nucleotide sequence ID" value="NZ_CP048813.1"/>
</dbReference>
<evidence type="ECO:0000256" key="1">
    <source>
        <dbReference type="ARBA" id="ARBA00004651"/>
    </source>
</evidence>
<evidence type="ECO:0000256" key="2">
    <source>
        <dbReference type="ARBA" id="ARBA00022475"/>
    </source>
</evidence>